<dbReference type="EMBL" id="JAWDGP010004953">
    <property type="protein sequence ID" value="KAK3760761.1"/>
    <property type="molecule type" value="Genomic_DNA"/>
</dbReference>
<dbReference type="Proteomes" id="UP001283361">
    <property type="component" value="Unassembled WGS sequence"/>
</dbReference>
<evidence type="ECO:0000313" key="1">
    <source>
        <dbReference type="EMBL" id="KAK3760761.1"/>
    </source>
</evidence>
<sequence>MTSKSRIISQSHVMTSKSRIISQSHSLGWDINSLGSGYTLFLARWSVPDREGIELVLSLTEVYGNIWRPSLLLSVAAKGNRERREETTSRKDNPA</sequence>
<accession>A0AAE0Z1W9</accession>
<proteinExistence type="predicted"/>
<name>A0AAE0Z1W9_9GAST</name>
<protein>
    <submittedName>
        <fullName evidence="1">Uncharacterized protein</fullName>
    </submittedName>
</protein>
<organism evidence="1 2">
    <name type="scientific">Elysia crispata</name>
    <name type="common">lettuce slug</name>
    <dbReference type="NCBI Taxonomy" id="231223"/>
    <lineage>
        <taxon>Eukaryota</taxon>
        <taxon>Metazoa</taxon>
        <taxon>Spiralia</taxon>
        <taxon>Lophotrochozoa</taxon>
        <taxon>Mollusca</taxon>
        <taxon>Gastropoda</taxon>
        <taxon>Heterobranchia</taxon>
        <taxon>Euthyneura</taxon>
        <taxon>Panpulmonata</taxon>
        <taxon>Sacoglossa</taxon>
        <taxon>Placobranchoidea</taxon>
        <taxon>Plakobranchidae</taxon>
        <taxon>Elysia</taxon>
    </lineage>
</organism>
<evidence type="ECO:0000313" key="2">
    <source>
        <dbReference type="Proteomes" id="UP001283361"/>
    </source>
</evidence>
<reference evidence="1" key="1">
    <citation type="journal article" date="2023" name="G3 (Bethesda)">
        <title>A reference genome for the long-term kleptoplast-retaining sea slug Elysia crispata morphotype clarki.</title>
        <authorList>
            <person name="Eastman K.E."/>
            <person name="Pendleton A.L."/>
            <person name="Shaikh M.A."/>
            <person name="Suttiyut T."/>
            <person name="Ogas R."/>
            <person name="Tomko P."/>
            <person name="Gavelis G."/>
            <person name="Widhalm J.R."/>
            <person name="Wisecaver J.H."/>
        </authorList>
    </citation>
    <scope>NUCLEOTIDE SEQUENCE</scope>
    <source>
        <strain evidence="1">ECLA1</strain>
    </source>
</reference>
<comment type="caution">
    <text evidence="1">The sequence shown here is derived from an EMBL/GenBank/DDBJ whole genome shotgun (WGS) entry which is preliminary data.</text>
</comment>
<gene>
    <name evidence="1" type="ORF">RRG08_056172</name>
</gene>
<dbReference type="AlphaFoldDB" id="A0AAE0Z1W9"/>
<keyword evidence="2" id="KW-1185">Reference proteome</keyword>